<dbReference type="EMBL" id="CP003167">
    <property type="protein sequence ID" value="AGB01121.1"/>
    <property type="molecule type" value="Genomic_DNA"/>
</dbReference>
<dbReference type="AlphaFoldDB" id="L0HBE1"/>
<evidence type="ECO:0000313" key="2">
    <source>
        <dbReference type="EMBL" id="AGB01121.1"/>
    </source>
</evidence>
<dbReference type="STRING" id="593750.Metfor_0034"/>
<dbReference type="HOGENOM" id="CLU_782141_0_0_2"/>
<keyword evidence="3" id="KW-1185">Reference proteome</keyword>
<dbReference type="OrthoDB" id="109583at2157"/>
<protein>
    <submittedName>
        <fullName evidence="2">Uncharacterized protein</fullName>
    </submittedName>
</protein>
<keyword evidence="1" id="KW-0812">Transmembrane</keyword>
<reference evidence="3" key="1">
    <citation type="submission" date="2011-12" db="EMBL/GenBank/DDBJ databases">
        <title>Complete sequence of Methanoregula formicicum SMSP.</title>
        <authorList>
            <person name="Lucas S."/>
            <person name="Han J."/>
            <person name="Lapidus A."/>
            <person name="Cheng J.-F."/>
            <person name="Goodwin L."/>
            <person name="Pitluck S."/>
            <person name="Peters L."/>
            <person name="Ovchinnikova G."/>
            <person name="Teshima H."/>
            <person name="Detter J.C."/>
            <person name="Han C."/>
            <person name="Tapia R."/>
            <person name="Land M."/>
            <person name="Hauser L."/>
            <person name="Kyrpides N."/>
            <person name="Ivanova N."/>
            <person name="Pagani I."/>
            <person name="Imachi H."/>
            <person name="Tamaki H."/>
            <person name="Sekiguchi Y."/>
            <person name="Kamagata Y."/>
            <person name="Cadillo-Quiroz H."/>
            <person name="Zinder S."/>
            <person name="Liu W.-T."/>
            <person name="Woyke T."/>
        </authorList>
    </citation>
    <scope>NUCLEOTIDE SEQUENCE [LARGE SCALE GENOMIC DNA]</scope>
    <source>
        <strain evidence="3">DSM 22288 / NBRC 105244 / SMSP</strain>
    </source>
</reference>
<evidence type="ECO:0000256" key="1">
    <source>
        <dbReference type="SAM" id="Phobius"/>
    </source>
</evidence>
<dbReference type="GeneID" id="14308378"/>
<proteinExistence type="predicted"/>
<dbReference type="InParanoid" id="L0HBE1"/>
<organism evidence="2 3">
    <name type="scientific">Methanoregula formicica (strain DSM 22288 / NBRC 105244 / SMSP)</name>
    <dbReference type="NCBI Taxonomy" id="593750"/>
    <lineage>
        <taxon>Archaea</taxon>
        <taxon>Methanobacteriati</taxon>
        <taxon>Methanobacteriota</taxon>
        <taxon>Stenosarchaea group</taxon>
        <taxon>Methanomicrobia</taxon>
        <taxon>Methanomicrobiales</taxon>
        <taxon>Methanoregulaceae</taxon>
        <taxon>Methanoregula</taxon>
    </lineage>
</organism>
<name>L0HBE1_METFS</name>
<keyword evidence="1" id="KW-1133">Transmembrane helix</keyword>
<dbReference type="RefSeq" id="WP_015284085.1">
    <property type="nucleotide sequence ID" value="NC_019943.1"/>
</dbReference>
<gene>
    <name evidence="2" type="ordered locus">Metfor_0034</name>
</gene>
<feature type="transmembrane region" description="Helical" evidence="1">
    <location>
        <begin position="12"/>
        <end position="37"/>
    </location>
</feature>
<dbReference type="Proteomes" id="UP000010824">
    <property type="component" value="Chromosome"/>
</dbReference>
<sequence precursor="true">MTDDTGAMSIDFLVGFTIFMLAFIWVATMIPGLFIGLQSHTIDFDAVAYRTGVILAEDPGDVGSLAAAGIPWELQSNPGQYPDKIARFGLAVSKDTPGILDETKVDRFFNTTEFVYPTDYQKWAIFGDFPYRFNISLKEEGKDTLRSVGDIIPVNYPYGYIRRDVKIRSGSNTTIGETIIKTYHYNNTEEVFNHRFSIMINTSSLLFDDVGMLKSPTGDAAYRFNPMRDRIIINITDFDKMPEPLKPGTTKSVSNVQFYTRSYAMSTLDPLPAVSPSRFLYMDGETTAVPAFPAVFSNGISMVFEPGFFNTIGDIGTDDTIFINLTFTVNQKQQFLNNTHTEPFPYDYNPVNVTQPELADAVMEVAVW</sequence>
<evidence type="ECO:0000313" key="3">
    <source>
        <dbReference type="Proteomes" id="UP000010824"/>
    </source>
</evidence>
<reference evidence="2 3" key="2">
    <citation type="journal article" date="2014" name="Genome Announc.">
        <title>Complete Genome Sequence of Methanoregula formicica SMSPT, a Mesophilic Hydrogenotrophic Methanogen Isolated from a Methanogenic Upflow Anaerobic Sludge Blanket Reactor.</title>
        <authorList>
            <person name="Yamamoto K."/>
            <person name="Tamaki H."/>
            <person name="Cadillo-Quiroz H."/>
            <person name="Imachi H."/>
            <person name="Kyrpides N."/>
            <person name="Woyke T."/>
            <person name="Goodwin L."/>
            <person name="Zinder S.H."/>
            <person name="Kamagata Y."/>
            <person name="Liu W.T."/>
        </authorList>
    </citation>
    <scope>NUCLEOTIDE SEQUENCE [LARGE SCALE GENOMIC DNA]</scope>
    <source>
        <strain evidence="3">DSM 22288 / NBRC 105244 / SMSP</strain>
    </source>
</reference>
<dbReference type="eggNOG" id="arCOG06117">
    <property type="taxonomic scope" value="Archaea"/>
</dbReference>
<accession>L0HBE1</accession>
<keyword evidence="1" id="KW-0472">Membrane</keyword>
<dbReference type="KEGG" id="mfo:Metfor_0034"/>